<evidence type="ECO:0000313" key="3">
    <source>
        <dbReference type="Proteomes" id="UP000588068"/>
    </source>
</evidence>
<dbReference type="GO" id="GO:0016829">
    <property type="term" value="F:lyase activity"/>
    <property type="evidence" value="ECO:0007669"/>
    <property type="project" value="UniProtKB-KW"/>
</dbReference>
<dbReference type="InterPro" id="IPR029069">
    <property type="entry name" value="HotDog_dom_sf"/>
</dbReference>
<comment type="caution">
    <text evidence="2">The sequence shown here is derived from an EMBL/GenBank/DDBJ whole genome shotgun (WGS) entry which is preliminary data.</text>
</comment>
<dbReference type="SUPFAM" id="SSF54637">
    <property type="entry name" value="Thioesterase/thiol ester dehydrase-isomerase"/>
    <property type="match status" value="1"/>
</dbReference>
<dbReference type="Pfam" id="PF22818">
    <property type="entry name" value="ApeI-like"/>
    <property type="match status" value="1"/>
</dbReference>
<evidence type="ECO:0000313" key="2">
    <source>
        <dbReference type="EMBL" id="MBB6093384.1"/>
    </source>
</evidence>
<name>A0A841HLC2_9GAMM</name>
<gene>
    <name evidence="2" type="ORF">HNQ60_002262</name>
</gene>
<dbReference type="EMBL" id="JACHHZ010000002">
    <property type="protein sequence ID" value="MBB6093384.1"/>
    <property type="molecule type" value="Genomic_DNA"/>
</dbReference>
<dbReference type="Proteomes" id="UP000588068">
    <property type="component" value="Unassembled WGS sequence"/>
</dbReference>
<dbReference type="InterPro" id="IPR054545">
    <property type="entry name" value="ApeI-like"/>
</dbReference>
<feature type="domain" description="ApeI dehydratase-like" evidence="1">
    <location>
        <begin position="4"/>
        <end position="90"/>
    </location>
</feature>
<proteinExistence type="predicted"/>
<keyword evidence="3" id="KW-1185">Reference proteome</keyword>
<organism evidence="2 3">
    <name type="scientific">Povalibacter uvarum</name>
    <dbReference type="NCBI Taxonomy" id="732238"/>
    <lineage>
        <taxon>Bacteria</taxon>
        <taxon>Pseudomonadati</taxon>
        <taxon>Pseudomonadota</taxon>
        <taxon>Gammaproteobacteria</taxon>
        <taxon>Steroidobacterales</taxon>
        <taxon>Steroidobacteraceae</taxon>
        <taxon>Povalibacter</taxon>
    </lineage>
</organism>
<sequence length="111" mass="11919">MNTPAHTLQAQLRIPAAHPAFAGHFPGNPIVPGVVLLDHVLQAIQAHRNCRLLSIASVKFLQPVLPDDVVDLEIRISPVAAAEHRAHFRGLRAATAVIEGVFTLQDNEAAS</sequence>
<dbReference type="CDD" id="cd00493">
    <property type="entry name" value="FabA_FabZ"/>
    <property type="match status" value="1"/>
</dbReference>
<evidence type="ECO:0000259" key="1">
    <source>
        <dbReference type="Pfam" id="PF22818"/>
    </source>
</evidence>
<dbReference type="Gene3D" id="3.10.129.10">
    <property type="entry name" value="Hotdog Thioesterase"/>
    <property type="match status" value="1"/>
</dbReference>
<dbReference type="AlphaFoldDB" id="A0A841HLC2"/>
<reference evidence="2 3" key="1">
    <citation type="submission" date="2020-08" db="EMBL/GenBank/DDBJ databases">
        <title>Genomic Encyclopedia of Type Strains, Phase IV (KMG-IV): sequencing the most valuable type-strain genomes for metagenomic binning, comparative biology and taxonomic classification.</title>
        <authorList>
            <person name="Goeker M."/>
        </authorList>
    </citation>
    <scope>NUCLEOTIDE SEQUENCE [LARGE SCALE GENOMIC DNA]</scope>
    <source>
        <strain evidence="2 3">DSM 26723</strain>
    </source>
</reference>
<accession>A0A841HLC2</accession>
<dbReference type="RefSeq" id="WP_184331660.1">
    <property type="nucleotide sequence ID" value="NZ_JACHHZ010000002.1"/>
</dbReference>
<protein>
    <submittedName>
        <fullName evidence="2">3-hydroxymyristoyl/3-hydroxydecanoyl-(Acyl carrier protein) dehydratase</fullName>
    </submittedName>
</protein>